<sequence length="147" mass="16336">IKMFALKDLDSQKGVSSQAIQSFIEQTYLSADGVRLKYFVHTVLKRGIETRTLVRPVNSSRTSGALRKFRFAPEKQPKAKIENTDPNIQQAEGSTKMNSAKGHDSAENVKPSKKSKKAGEATSSRFIEAIKSYLNNTKKHGRHVSSL</sequence>
<reference evidence="3" key="1">
    <citation type="submission" date="2014-08" db="EMBL/GenBank/DDBJ databases">
        <authorList>
            <person name="Senf B."/>
            <person name="Petzold A."/>
            <person name="Downie B.R."/>
            <person name="Koch P."/>
            <person name="Platzer M."/>
        </authorList>
    </citation>
    <scope>NUCLEOTIDE SEQUENCE [LARGE SCALE GENOMIC DNA]</scope>
    <source>
        <strain evidence="3">GRZ</strain>
    </source>
</reference>
<dbReference type="GO" id="GO:0006334">
    <property type="term" value="P:nucleosome assembly"/>
    <property type="evidence" value="ECO:0007669"/>
    <property type="project" value="InterPro"/>
</dbReference>
<dbReference type="InterPro" id="IPR036388">
    <property type="entry name" value="WH-like_DNA-bd_sf"/>
</dbReference>
<dbReference type="GeneTree" id="ENSGT00940000170142"/>
<dbReference type="PROSITE" id="PS51504">
    <property type="entry name" value="H15"/>
    <property type="match status" value="1"/>
</dbReference>
<organism evidence="3 4">
    <name type="scientific">Nothobranchius furzeri</name>
    <name type="common">Turquoise killifish</name>
    <dbReference type="NCBI Taxonomy" id="105023"/>
    <lineage>
        <taxon>Eukaryota</taxon>
        <taxon>Metazoa</taxon>
        <taxon>Chordata</taxon>
        <taxon>Craniata</taxon>
        <taxon>Vertebrata</taxon>
        <taxon>Euteleostomi</taxon>
        <taxon>Actinopterygii</taxon>
        <taxon>Neopterygii</taxon>
        <taxon>Teleostei</taxon>
        <taxon>Neoteleostei</taxon>
        <taxon>Acanthomorphata</taxon>
        <taxon>Ovalentaria</taxon>
        <taxon>Atherinomorphae</taxon>
        <taxon>Cyprinodontiformes</taxon>
        <taxon>Nothobranchiidae</taxon>
        <taxon>Nothobranchius</taxon>
    </lineage>
</organism>
<feature type="domain" description="H15" evidence="2">
    <location>
        <begin position="1"/>
        <end position="73"/>
    </location>
</feature>
<protein>
    <recommendedName>
        <fullName evidence="2">H15 domain-containing protein</fullName>
    </recommendedName>
</protein>
<dbReference type="InterPro" id="IPR036390">
    <property type="entry name" value="WH_DNA-bd_sf"/>
</dbReference>
<feature type="compositionally biased region" description="Basic and acidic residues" evidence="1">
    <location>
        <begin position="72"/>
        <end position="83"/>
    </location>
</feature>
<dbReference type="Proteomes" id="UP000694548">
    <property type="component" value="Chromosome sgr16"/>
</dbReference>
<dbReference type="SUPFAM" id="SSF46785">
    <property type="entry name" value="Winged helix' DNA-binding domain"/>
    <property type="match status" value="1"/>
</dbReference>
<dbReference type="Pfam" id="PF00538">
    <property type="entry name" value="Linker_histone"/>
    <property type="match status" value="1"/>
</dbReference>
<reference evidence="3" key="3">
    <citation type="submission" date="2025-09" db="UniProtKB">
        <authorList>
            <consortium name="Ensembl"/>
        </authorList>
    </citation>
    <scope>IDENTIFICATION</scope>
</reference>
<dbReference type="GO" id="GO:0000786">
    <property type="term" value="C:nucleosome"/>
    <property type="evidence" value="ECO:0007669"/>
    <property type="project" value="InterPro"/>
</dbReference>
<evidence type="ECO:0000313" key="4">
    <source>
        <dbReference type="Proteomes" id="UP000694548"/>
    </source>
</evidence>
<evidence type="ECO:0000256" key="1">
    <source>
        <dbReference type="SAM" id="MobiDB-lite"/>
    </source>
</evidence>
<dbReference type="InterPro" id="IPR005818">
    <property type="entry name" value="Histone_H1/H5_H15"/>
</dbReference>
<evidence type="ECO:0000259" key="2">
    <source>
        <dbReference type="PROSITE" id="PS51504"/>
    </source>
</evidence>
<name>A0A8C6Q5C0_NOTFU</name>
<dbReference type="AlphaFoldDB" id="A0A8C6Q5C0"/>
<dbReference type="Ensembl" id="ENSNFUT00015056154.1">
    <property type="protein sequence ID" value="ENSNFUP00015053872.1"/>
    <property type="gene ID" value="ENSNFUG00015025019.1"/>
</dbReference>
<evidence type="ECO:0000313" key="3">
    <source>
        <dbReference type="Ensembl" id="ENSNFUP00015053872.1"/>
    </source>
</evidence>
<reference evidence="3" key="2">
    <citation type="submission" date="2025-08" db="UniProtKB">
        <authorList>
            <consortium name="Ensembl"/>
        </authorList>
    </citation>
    <scope>IDENTIFICATION</scope>
</reference>
<feature type="region of interest" description="Disordered" evidence="1">
    <location>
        <begin position="72"/>
        <end position="121"/>
    </location>
</feature>
<feature type="compositionally biased region" description="Polar residues" evidence="1">
    <location>
        <begin position="84"/>
        <end position="98"/>
    </location>
</feature>
<proteinExistence type="predicted"/>
<accession>A0A8C6Q5C0</accession>
<dbReference type="Gene3D" id="1.10.10.10">
    <property type="entry name" value="Winged helix-like DNA-binding domain superfamily/Winged helix DNA-binding domain"/>
    <property type="match status" value="1"/>
</dbReference>
<keyword evidence="4" id="KW-1185">Reference proteome</keyword>
<dbReference type="GO" id="GO:0003677">
    <property type="term" value="F:DNA binding"/>
    <property type="evidence" value="ECO:0007669"/>
    <property type="project" value="InterPro"/>
</dbReference>